<dbReference type="AlphaFoldDB" id="A0A2S4PYB6"/>
<feature type="non-terminal residue" evidence="2">
    <location>
        <position position="473"/>
    </location>
</feature>
<evidence type="ECO:0000313" key="2">
    <source>
        <dbReference type="EMBL" id="POS87015.1"/>
    </source>
</evidence>
<dbReference type="Proteomes" id="UP000237438">
    <property type="component" value="Unassembled WGS sequence"/>
</dbReference>
<feature type="signal peptide" evidence="1">
    <location>
        <begin position="1"/>
        <end position="27"/>
    </location>
</feature>
<dbReference type="OrthoDB" id="4831122at2759"/>
<sequence>MYMTLSLIIRATIVVLGATATANNVAASDESSSRLGHLLSADEVILYNSEGRVEVVPRSESLKYTGGLPVAKAEQRYANFVANADEETNTGNKIEKRCRRQKVFTMKPAETYVNWDVAMSGVIRAPPHSNASINVASGYWIGNSLSVSIPSAVDVVKDFLTTTLGISYGRTWTTTYSAGYTFVIPAGKYGAIVSNPVATRHTGHMDLGCLGNSKRTEFSWESYESKSHSGMAWVDGIIGLCLGDTYPLPRCLGNAATPATKNDPSRIGHILSADEMIHIDSKGRVEVVLRSEYLKYTGGVPIANVEQRYANFTLDTEEEAETQHKIEKRCKKQTVFTMKPTQTYVNWDVPISGVVLAPPNSAVSIGISEGFNIQNSLSSAPSAALNKIKGFMKLVFGVSYGKSWTSSYRSGYTFSVPAGKFGAVVINPLTTRHSGYVDMGCIGQGKRTEFSGESYHSKSNSKMEWVEGLIGLC</sequence>
<protein>
    <recommendedName>
        <fullName evidence="4">Celp0028 effector like protein</fullName>
    </recommendedName>
</protein>
<keyword evidence="3" id="KW-1185">Reference proteome</keyword>
<evidence type="ECO:0000313" key="3">
    <source>
        <dbReference type="Proteomes" id="UP000237438"/>
    </source>
</evidence>
<accession>A0A2S4PYB6</accession>
<feature type="chain" id="PRO_5015441163" description="Celp0028 effector like protein" evidence="1">
    <location>
        <begin position="28"/>
        <end position="473"/>
    </location>
</feature>
<evidence type="ECO:0008006" key="4">
    <source>
        <dbReference type="Google" id="ProtNLM"/>
    </source>
</evidence>
<evidence type="ECO:0000256" key="1">
    <source>
        <dbReference type="SAM" id="SignalP"/>
    </source>
</evidence>
<reference evidence="2 3" key="1">
    <citation type="submission" date="2017-10" db="EMBL/GenBank/DDBJ databases">
        <title>Development of genomic resources for the powdery mildew, Erysiphe pulchra.</title>
        <authorList>
            <person name="Wadl P.A."/>
            <person name="Mack B.M."/>
            <person name="Moore G."/>
            <person name="Beltz S.B."/>
        </authorList>
    </citation>
    <scope>NUCLEOTIDE SEQUENCE [LARGE SCALE GENOMIC DNA]</scope>
    <source>
        <strain evidence="2">Cflorida</strain>
    </source>
</reference>
<name>A0A2S4PYB6_9PEZI</name>
<organism evidence="2 3">
    <name type="scientific">Erysiphe pulchra</name>
    <dbReference type="NCBI Taxonomy" id="225359"/>
    <lineage>
        <taxon>Eukaryota</taxon>
        <taxon>Fungi</taxon>
        <taxon>Dikarya</taxon>
        <taxon>Ascomycota</taxon>
        <taxon>Pezizomycotina</taxon>
        <taxon>Leotiomycetes</taxon>
        <taxon>Erysiphales</taxon>
        <taxon>Erysiphaceae</taxon>
        <taxon>Erysiphe</taxon>
    </lineage>
</organism>
<keyword evidence="1" id="KW-0732">Signal</keyword>
<gene>
    <name evidence="2" type="ORF">EPUL_003606</name>
</gene>
<proteinExistence type="predicted"/>
<dbReference type="EMBL" id="PEDP01000207">
    <property type="protein sequence ID" value="POS87015.1"/>
    <property type="molecule type" value="Genomic_DNA"/>
</dbReference>
<comment type="caution">
    <text evidence="2">The sequence shown here is derived from an EMBL/GenBank/DDBJ whole genome shotgun (WGS) entry which is preliminary data.</text>
</comment>